<proteinExistence type="predicted"/>
<keyword evidence="5" id="KW-1185">Reference proteome</keyword>
<gene>
    <name evidence="4" type="ORF">BN2614_LOCUS1</name>
</gene>
<dbReference type="Gene3D" id="2.60.120.200">
    <property type="match status" value="1"/>
</dbReference>
<evidence type="ECO:0000256" key="2">
    <source>
        <dbReference type="PROSITE-ProRule" id="PRU00122"/>
    </source>
</evidence>
<evidence type="ECO:0000313" key="4">
    <source>
        <dbReference type="EMBL" id="VCX37620.1"/>
    </source>
</evidence>
<dbReference type="Proteomes" id="UP000269945">
    <property type="component" value="Unassembled WGS sequence"/>
</dbReference>
<evidence type="ECO:0000313" key="5">
    <source>
        <dbReference type="Proteomes" id="UP000269945"/>
    </source>
</evidence>
<dbReference type="Pfam" id="PF02210">
    <property type="entry name" value="Laminin_G_2"/>
    <property type="match status" value="1"/>
</dbReference>
<feature type="domain" description="Laminin G" evidence="3">
    <location>
        <begin position="1"/>
        <end position="70"/>
    </location>
</feature>
<reference evidence="4 5" key="1">
    <citation type="submission" date="2018-10" db="EMBL/GenBank/DDBJ databases">
        <authorList>
            <person name="Ekblom R."/>
            <person name="Jareborg N."/>
        </authorList>
    </citation>
    <scope>NUCLEOTIDE SEQUENCE [LARGE SCALE GENOMIC DNA]</scope>
    <source>
        <tissue evidence="4">Muscle</tissue>
    </source>
</reference>
<organism evidence="4 5">
    <name type="scientific">Gulo gulo</name>
    <name type="common">Wolverine</name>
    <name type="synonym">Gluton</name>
    <dbReference type="NCBI Taxonomy" id="48420"/>
    <lineage>
        <taxon>Eukaryota</taxon>
        <taxon>Metazoa</taxon>
        <taxon>Chordata</taxon>
        <taxon>Craniata</taxon>
        <taxon>Vertebrata</taxon>
        <taxon>Euteleostomi</taxon>
        <taxon>Mammalia</taxon>
        <taxon>Eutheria</taxon>
        <taxon>Laurasiatheria</taxon>
        <taxon>Carnivora</taxon>
        <taxon>Caniformia</taxon>
        <taxon>Musteloidea</taxon>
        <taxon>Mustelidae</taxon>
        <taxon>Guloninae</taxon>
        <taxon>Gulo</taxon>
    </lineage>
</organism>
<keyword evidence="1" id="KW-0677">Repeat</keyword>
<dbReference type="PROSITE" id="PS50025">
    <property type="entry name" value="LAM_G_DOMAIN"/>
    <property type="match status" value="1"/>
</dbReference>
<evidence type="ECO:0000259" key="3">
    <source>
        <dbReference type="PROSITE" id="PS50025"/>
    </source>
</evidence>
<protein>
    <recommendedName>
        <fullName evidence="3">Laminin G domain-containing protein</fullName>
    </recommendedName>
</protein>
<dbReference type="EMBL" id="CYRY02043315">
    <property type="protein sequence ID" value="VCX37620.1"/>
    <property type="molecule type" value="Genomic_DNA"/>
</dbReference>
<dbReference type="InterPro" id="IPR013320">
    <property type="entry name" value="ConA-like_dom_sf"/>
</dbReference>
<dbReference type="AlphaFoldDB" id="A0A9X9M631"/>
<comment type="caution">
    <text evidence="2">Lacks conserved residue(s) required for the propagation of feature annotation.</text>
</comment>
<dbReference type="InterPro" id="IPR001791">
    <property type="entry name" value="Laminin_G"/>
</dbReference>
<sequence length="70" mass="8075">MSLEFQTFNSYGLLLYLKQDSDSVDGFFIQLCIENGTLKYYFFCAGEAKLRSINSTIKVDDGQKYTLLIR</sequence>
<accession>A0A9X9M631</accession>
<name>A0A9X9M631_GULGU</name>
<evidence type="ECO:0000256" key="1">
    <source>
        <dbReference type="ARBA" id="ARBA00022737"/>
    </source>
</evidence>
<comment type="caution">
    <text evidence="4">The sequence shown here is derived from an EMBL/GenBank/DDBJ whole genome shotgun (WGS) entry which is preliminary data.</text>
</comment>
<dbReference type="SUPFAM" id="SSF49899">
    <property type="entry name" value="Concanavalin A-like lectins/glucanases"/>
    <property type="match status" value="1"/>
</dbReference>